<evidence type="ECO:0000313" key="1">
    <source>
        <dbReference type="EMBL" id="MBO0453754.1"/>
    </source>
</evidence>
<dbReference type="InterPro" id="IPR038056">
    <property type="entry name" value="YjbR-like_sf"/>
</dbReference>
<dbReference type="Proteomes" id="UP000664495">
    <property type="component" value="Unassembled WGS sequence"/>
</dbReference>
<keyword evidence="1" id="KW-0238">DNA-binding</keyword>
<dbReference type="InterPro" id="IPR058532">
    <property type="entry name" value="YjbR/MT2646/Rv2570-like"/>
</dbReference>
<organism evidence="1 2">
    <name type="scientific">Candidatus Enterococcus murrayae</name>
    <dbReference type="NCBI Taxonomy" id="2815321"/>
    <lineage>
        <taxon>Bacteria</taxon>
        <taxon>Bacillati</taxon>
        <taxon>Bacillota</taxon>
        <taxon>Bacilli</taxon>
        <taxon>Lactobacillales</taxon>
        <taxon>Enterococcaceae</taxon>
        <taxon>Enterococcus</taxon>
    </lineage>
</organism>
<proteinExistence type="predicted"/>
<protein>
    <submittedName>
        <fullName evidence="1">MmcQ/YjbR family DNA-binding protein</fullName>
    </submittedName>
</protein>
<accession>A0ABS3HJZ1</accession>
<dbReference type="PANTHER" id="PTHR35145:SF1">
    <property type="entry name" value="CYTOPLASMIC PROTEIN"/>
    <property type="match status" value="1"/>
</dbReference>
<keyword evidence="2" id="KW-1185">Reference proteome</keyword>
<gene>
    <name evidence="1" type="ORF">JZO85_15945</name>
</gene>
<dbReference type="Pfam" id="PF04237">
    <property type="entry name" value="YjbR"/>
    <property type="match status" value="1"/>
</dbReference>
<dbReference type="RefSeq" id="WP_207109513.1">
    <property type="nucleotide sequence ID" value="NZ_JAFLVR010000038.1"/>
</dbReference>
<reference evidence="1 2" key="1">
    <citation type="submission" date="2021-03" db="EMBL/GenBank/DDBJ databases">
        <title>Enterococcal diversity collection.</title>
        <authorList>
            <person name="Gilmore M.S."/>
            <person name="Schwartzman J."/>
            <person name="Van Tyne D."/>
            <person name="Martin M."/>
            <person name="Earl A.M."/>
            <person name="Manson A.L."/>
            <person name="Straub T."/>
            <person name="Salamzade R."/>
            <person name="Saavedra J."/>
            <person name="Lebreton F."/>
            <person name="Prichula J."/>
            <person name="Schaufler K."/>
            <person name="Gaca A."/>
            <person name="Sgardioli B."/>
            <person name="Wagenaar J."/>
            <person name="Strong T."/>
        </authorList>
    </citation>
    <scope>NUCLEOTIDE SEQUENCE [LARGE SCALE GENOMIC DNA]</scope>
    <source>
        <strain evidence="1 2">MJM16</strain>
    </source>
</reference>
<dbReference type="GO" id="GO:0003677">
    <property type="term" value="F:DNA binding"/>
    <property type="evidence" value="ECO:0007669"/>
    <property type="project" value="UniProtKB-KW"/>
</dbReference>
<sequence length="119" mass="14281">MITKKEIMKYIEEKYNSLPEYIFEKFPNYCVFRHTRGKKWFCLIMTVPQNKLYGENNEMIEIIDVKIDPVLGDIIRNSPFIYPAYHMNKDHWITVDLSQVEHFEQIAGLIEDSYQLTVK</sequence>
<dbReference type="PANTHER" id="PTHR35145">
    <property type="entry name" value="CYTOPLASMIC PROTEIN-RELATED"/>
    <property type="match status" value="1"/>
</dbReference>
<dbReference type="EMBL" id="JAFLVR010000038">
    <property type="protein sequence ID" value="MBO0453754.1"/>
    <property type="molecule type" value="Genomic_DNA"/>
</dbReference>
<evidence type="ECO:0000313" key="2">
    <source>
        <dbReference type="Proteomes" id="UP000664495"/>
    </source>
</evidence>
<dbReference type="InterPro" id="IPR007351">
    <property type="entry name" value="YjbR"/>
</dbReference>
<dbReference type="SUPFAM" id="SSF142906">
    <property type="entry name" value="YjbR-like"/>
    <property type="match status" value="1"/>
</dbReference>
<comment type="caution">
    <text evidence="1">The sequence shown here is derived from an EMBL/GenBank/DDBJ whole genome shotgun (WGS) entry which is preliminary data.</text>
</comment>
<name>A0ABS3HJZ1_9ENTE</name>
<dbReference type="Gene3D" id="3.90.1150.30">
    <property type="match status" value="1"/>
</dbReference>